<dbReference type="AlphaFoldDB" id="A0A919P194"/>
<evidence type="ECO:0000313" key="2">
    <source>
        <dbReference type="EMBL" id="GIG19624.1"/>
    </source>
</evidence>
<reference evidence="2" key="1">
    <citation type="submission" date="2021-01" db="EMBL/GenBank/DDBJ databases">
        <title>Whole genome shotgun sequence of Cellulomonas chitinilytica NBRC 110799.</title>
        <authorList>
            <person name="Komaki H."/>
            <person name="Tamura T."/>
        </authorList>
    </citation>
    <scope>NUCLEOTIDE SEQUENCE</scope>
    <source>
        <strain evidence="2">NBRC 110799</strain>
    </source>
</reference>
<evidence type="ECO:0000256" key="1">
    <source>
        <dbReference type="SAM" id="Phobius"/>
    </source>
</evidence>
<dbReference type="Proteomes" id="UP000632740">
    <property type="component" value="Unassembled WGS sequence"/>
</dbReference>
<name>A0A919P194_9CELL</name>
<organism evidence="2 3">
    <name type="scientific">Cellulomonas chitinilytica</name>
    <dbReference type="NCBI Taxonomy" id="398759"/>
    <lineage>
        <taxon>Bacteria</taxon>
        <taxon>Bacillati</taxon>
        <taxon>Actinomycetota</taxon>
        <taxon>Actinomycetes</taxon>
        <taxon>Micrococcales</taxon>
        <taxon>Cellulomonadaceae</taxon>
        <taxon>Cellulomonas</taxon>
    </lineage>
</organism>
<feature type="transmembrane region" description="Helical" evidence="1">
    <location>
        <begin position="27"/>
        <end position="46"/>
    </location>
</feature>
<keyword evidence="3" id="KW-1185">Reference proteome</keyword>
<accession>A0A919P194</accession>
<dbReference type="InterPro" id="IPR025443">
    <property type="entry name" value="DUF4307"/>
</dbReference>
<dbReference type="RefSeq" id="WP_239069725.1">
    <property type="nucleotide sequence ID" value="NZ_BONK01000001.1"/>
</dbReference>
<protein>
    <recommendedName>
        <fullName evidence="4">DUF4307 domain-containing protein</fullName>
    </recommendedName>
</protein>
<keyword evidence="1" id="KW-1133">Transmembrane helix</keyword>
<keyword evidence="1" id="KW-0472">Membrane</keyword>
<keyword evidence="1" id="KW-0812">Transmembrane</keyword>
<proteinExistence type="predicted"/>
<evidence type="ECO:0008006" key="4">
    <source>
        <dbReference type="Google" id="ProtNLM"/>
    </source>
</evidence>
<dbReference type="EMBL" id="BONK01000001">
    <property type="protein sequence ID" value="GIG19624.1"/>
    <property type="molecule type" value="Genomic_DNA"/>
</dbReference>
<sequence length="145" mass="14933">MTTAPAPQPPAGRYGPEPTVRTGARRWVGWGVLGLVAAALLVWVAIGVTDERVTWKDVGYHVDGATSTDVTFEVTKPKGDTVACRVQALSQSFAEVGVRTVEVGPADTGTQRVTVTVPTAELAVSGTVASCDPVVPSGAPAVDGY</sequence>
<dbReference type="Pfam" id="PF14155">
    <property type="entry name" value="DUF4307"/>
    <property type="match status" value="1"/>
</dbReference>
<comment type="caution">
    <text evidence="2">The sequence shown here is derived from an EMBL/GenBank/DDBJ whole genome shotgun (WGS) entry which is preliminary data.</text>
</comment>
<evidence type="ECO:0000313" key="3">
    <source>
        <dbReference type="Proteomes" id="UP000632740"/>
    </source>
</evidence>
<gene>
    <name evidence="2" type="ORF">Cch01nite_03480</name>
</gene>